<evidence type="ECO:0000256" key="6">
    <source>
        <dbReference type="ARBA" id="ARBA00022989"/>
    </source>
</evidence>
<keyword evidence="6" id="KW-1133">Transmembrane helix</keyword>
<evidence type="ECO:0000256" key="3">
    <source>
        <dbReference type="ARBA" id="ARBA00022617"/>
    </source>
</evidence>
<evidence type="ECO:0000256" key="7">
    <source>
        <dbReference type="ARBA" id="ARBA00023002"/>
    </source>
</evidence>
<dbReference type="InterPro" id="IPR002401">
    <property type="entry name" value="Cyt_P450_E_grp-I"/>
</dbReference>
<evidence type="ECO:0000256" key="9">
    <source>
        <dbReference type="ARBA" id="ARBA00023033"/>
    </source>
</evidence>
<dbReference type="PRINTS" id="PR00463">
    <property type="entry name" value="EP450I"/>
</dbReference>
<evidence type="ECO:0000256" key="2">
    <source>
        <dbReference type="ARBA" id="ARBA00004370"/>
    </source>
</evidence>
<evidence type="ECO:0000256" key="10">
    <source>
        <dbReference type="ARBA" id="ARBA00023136"/>
    </source>
</evidence>
<evidence type="ECO:0000256" key="4">
    <source>
        <dbReference type="ARBA" id="ARBA00022692"/>
    </source>
</evidence>
<dbReference type="InterPro" id="IPR017972">
    <property type="entry name" value="Cyt_P450_CS"/>
</dbReference>
<name>A0ABS8UZP0_DATST</name>
<keyword evidence="8 11" id="KW-0408">Iron</keyword>
<reference evidence="12 13" key="1">
    <citation type="journal article" date="2021" name="BMC Genomics">
        <title>Datura genome reveals duplications of psychoactive alkaloid biosynthetic genes and high mutation rate following tissue culture.</title>
        <authorList>
            <person name="Rajewski A."/>
            <person name="Carter-House D."/>
            <person name="Stajich J."/>
            <person name="Litt A."/>
        </authorList>
    </citation>
    <scope>NUCLEOTIDE SEQUENCE [LARGE SCALE GENOMIC DNA]</scope>
    <source>
        <strain evidence="12">AR-01</strain>
    </source>
</reference>
<dbReference type="PROSITE" id="PS00086">
    <property type="entry name" value="CYTOCHROME_P450"/>
    <property type="match status" value="1"/>
</dbReference>
<keyword evidence="13" id="KW-1185">Reference proteome</keyword>
<comment type="similarity">
    <text evidence="11">Belongs to the cytochrome P450 family.</text>
</comment>
<dbReference type="InterPro" id="IPR036396">
    <property type="entry name" value="Cyt_P450_sf"/>
</dbReference>
<dbReference type="InterPro" id="IPR050651">
    <property type="entry name" value="Plant_Cytochrome_P450_Monoox"/>
</dbReference>
<evidence type="ECO:0000256" key="8">
    <source>
        <dbReference type="ARBA" id="ARBA00023004"/>
    </source>
</evidence>
<gene>
    <name evidence="12" type="ORF">HAX54_023730</name>
</gene>
<dbReference type="Pfam" id="PF00067">
    <property type="entry name" value="p450"/>
    <property type="match status" value="1"/>
</dbReference>
<comment type="caution">
    <text evidence="12">The sequence shown here is derived from an EMBL/GenBank/DDBJ whole genome shotgun (WGS) entry which is preliminary data.</text>
</comment>
<comment type="subcellular location">
    <subcellularLocation>
        <location evidence="2">Membrane</location>
    </subcellularLocation>
</comment>
<dbReference type="SUPFAM" id="SSF48264">
    <property type="entry name" value="Cytochrome P450"/>
    <property type="match status" value="1"/>
</dbReference>
<protein>
    <recommendedName>
        <fullName evidence="14">Cytochrome P450</fullName>
    </recommendedName>
</protein>
<sequence>AMLAGGTDSTAVALTWTLSLLLNNPHAIQKAQEELDIQVGKNTSVNESHIKNLVYLQAIIKESLRLYPPAPLSAAHESIEDCIVGGYNIPKGTRLLFNLWRIQRDPTIWSEPDLFKPERFLTTHKYVDVRGNHFELIPFSAGRRICPGISSALVLLHLILANMLHAFKIIRPTDKLIDMTESFGMTNLKATPLEVLVAPRLSLNCKIRYE</sequence>
<evidence type="ECO:0000256" key="11">
    <source>
        <dbReference type="RuleBase" id="RU000461"/>
    </source>
</evidence>
<dbReference type="PANTHER" id="PTHR47947:SF26">
    <property type="entry name" value="CYTOCHROME P450"/>
    <property type="match status" value="1"/>
</dbReference>
<dbReference type="Gene3D" id="1.10.630.10">
    <property type="entry name" value="Cytochrome P450"/>
    <property type="match status" value="1"/>
</dbReference>
<evidence type="ECO:0000256" key="1">
    <source>
        <dbReference type="ARBA" id="ARBA00001971"/>
    </source>
</evidence>
<dbReference type="Proteomes" id="UP000823775">
    <property type="component" value="Unassembled WGS sequence"/>
</dbReference>
<keyword evidence="9 11" id="KW-0503">Monooxygenase</keyword>
<keyword evidence="4" id="KW-0812">Transmembrane</keyword>
<organism evidence="12 13">
    <name type="scientific">Datura stramonium</name>
    <name type="common">Jimsonweed</name>
    <name type="synonym">Common thornapple</name>
    <dbReference type="NCBI Taxonomy" id="4076"/>
    <lineage>
        <taxon>Eukaryota</taxon>
        <taxon>Viridiplantae</taxon>
        <taxon>Streptophyta</taxon>
        <taxon>Embryophyta</taxon>
        <taxon>Tracheophyta</taxon>
        <taxon>Spermatophyta</taxon>
        <taxon>Magnoliopsida</taxon>
        <taxon>eudicotyledons</taxon>
        <taxon>Gunneridae</taxon>
        <taxon>Pentapetalae</taxon>
        <taxon>asterids</taxon>
        <taxon>lamiids</taxon>
        <taxon>Solanales</taxon>
        <taxon>Solanaceae</taxon>
        <taxon>Solanoideae</taxon>
        <taxon>Datureae</taxon>
        <taxon>Datura</taxon>
    </lineage>
</organism>
<dbReference type="PRINTS" id="PR00385">
    <property type="entry name" value="P450"/>
</dbReference>
<evidence type="ECO:0008006" key="14">
    <source>
        <dbReference type="Google" id="ProtNLM"/>
    </source>
</evidence>
<dbReference type="EMBL" id="JACEIK010002887">
    <property type="protein sequence ID" value="MCD9639300.1"/>
    <property type="molecule type" value="Genomic_DNA"/>
</dbReference>
<keyword evidence="10" id="KW-0472">Membrane</keyword>
<accession>A0ABS8UZP0</accession>
<evidence type="ECO:0000313" key="13">
    <source>
        <dbReference type="Proteomes" id="UP000823775"/>
    </source>
</evidence>
<keyword evidence="3 11" id="KW-0349">Heme</keyword>
<evidence type="ECO:0000313" key="12">
    <source>
        <dbReference type="EMBL" id="MCD9639300.1"/>
    </source>
</evidence>
<dbReference type="PANTHER" id="PTHR47947">
    <property type="entry name" value="CYTOCHROME P450 82C3-RELATED"/>
    <property type="match status" value="1"/>
</dbReference>
<dbReference type="InterPro" id="IPR001128">
    <property type="entry name" value="Cyt_P450"/>
</dbReference>
<evidence type="ECO:0000256" key="5">
    <source>
        <dbReference type="ARBA" id="ARBA00022723"/>
    </source>
</evidence>
<keyword evidence="5 11" id="KW-0479">Metal-binding</keyword>
<comment type="cofactor">
    <cofactor evidence="1">
        <name>heme</name>
        <dbReference type="ChEBI" id="CHEBI:30413"/>
    </cofactor>
</comment>
<keyword evidence="7 11" id="KW-0560">Oxidoreductase</keyword>
<feature type="non-terminal residue" evidence="12">
    <location>
        <position position="1"/>
    </location>
</feature>
<proteinExistence type="inferred from homology"/>